<organism evidence="1 2">
    <name type="scientific">Vibrio owensii</name>
    <dbReference type="NCBI Taxonomy" id="696485"/>
    <lineage>
        <taxon>Bacteria</taxon>
        <taxon>Pseudomonadati</taxon>
        <taxon>Pseudomonadota</taxon>
        <taxon>Gammaproteobacteria</taxon>
        <taxon>Vibrionales</taxon>
        <taxon>Vibrionaceae</taxon>
        <taxon>Vibrio</taxon>
    </lineage>
</organism>
<keyword evidence="1" id="KW-0614">Plasmid</keyword>
<dbReference type="RefSeq" id="WP_054824758.1">
    <property type="nucleotide sequence ID" value="NZ_CP045862.1"/>
</dbReference>
<proteinExistence type="predicted"/>
<sequence length="181" mass="21151">MPTQPYYEHLEQLTEHQKKQTLWRWQIFQAAEMLRSTLSSSLGVDYLTYDEGRYRYVELLTPALTPFHLIADGVIEYIQRIPTVNIVIVVALELDSGMTLCLCPIQIRLAHKKIEYRITKEGGRWISDPQIMLKWVYQTLKRNIAKLPTSNSTPSYFLHKNAQESLELLINTPQKANQHEH</sequence>
<dbReference type="AlphaFoldDB" id="A0AAP9KDZ0"/>
<accession>A0AAP9KDZ0</accession>
<dbReference type="Proteomes" id="UP000390336">
    <property type="component" value="Plasmid pVHvo-R"/>
</dbReference>
<geneLocation type="plasmid" evidence="2">
    <name>pvhvo-r</name>
</geneLocation>
<gene>
    <name evidence="1" type="ORF">APZ19_28900</name>
</gene>
<evidence type="ECO:0000313" key="2">
    <source>
        <dbReference type="Proteomes" id="UP000390336"/>
    </source>
</evidence>
<reference evidence="1 2" key="1">
    <citation type="journal article" date="2015" name="Genome Announc.">
        <title>Draft Genome Sequence of Vibrio owensii Strain SH-14, Which Causes Shrimp Acute Hepatopancreatic Necrosis Disease.</title>
        <authorList>
            <person name="Liu L."/>
            <person name="Xiao J."/>
            <person name="Xia X."/>
            <person name="Pan Y."/>
            <person name="Yan S."/>
            <person name="Wang Y."/>
        </authorList>
    </citation>
    <scope>NUCLEOTIDE SEQUENCE [LARGE SCALE GENOMIC DNA]</scope>
    <source>
        <strain evidence="1 2">SH14</strain>
    </source>
</reference>
<evidence type="ECO:0000313" key="1">
    <source>
        <dbReference type="EMBL" id="QGH51161.1"/>
    </source>
</evidence>
<name>A0AAP9KDZ0_9VIBR</name>
<dbReference type="EMBL" id="CP045862">
    <property type="protein sequence ID" value="QGH51161.1"/>
    <property type="molecule type" value="Genomic_DNA"/>
</dbReference>
<protein>
    <submittedName>
        <fullName evidence="1">Uncharacterized protein</fullName>
    </submittedName>
</protein>